<comment type="caution">
    <text evidence="3">The sequence shown here is derived from an EMBL/GenBank/DDBJ whole genome shotgun (WGS) entry which is preliminary data.</text>
</comment>
<name>A0A2G9C3V8_9BURK</name>
<evidence type="ECO:0000256" key="1">
    <source>
        <dbReference type="SAM" id="MobiDB-lite"/>
    </source>
</evidence>
<dbReference type="AlphaFoldDB" id="A0A2G9C3V8"/>
<dbReference type="InterPro" id="IPR058248">
    <property type="entry name" value="Lxx211020-like"/>
</dbReference>
<evidence type="ECO:0000313" key="3">
    <source>
        <dbReference type="EMBL" id="PIM51106.1"/>
    </source>
</evidence>
<dbReference type="InterPro" id="IPR036182">
    <property type="entry name" value="PCuAC_sf"/>
</dbReference>
<feature type="compositionally biased region" description="Basic and acidic residues" evidence="1">
    <location>
        <begin position="150"/>
        <end position="163"/>
    </location>
</feature>
<feature type="signal peptide" evidence="2">
    <location>
        <begin position="1"/>
        <end position="23"/>
    </location>
</feature>
<dbReference type="PANTHER" id="PTHR36302:SF1">
    <property type="entry name" value="COPPER CHAPERONE PCU(A)C"/>
    <property type="match status" value="1"/>
</dbReference>
<sequence>MKFPSFARTAALPLLLAAGLVQAQVVVSDAWVRATVPQQKATGAFMQIKSPTETKLVSISSPVAGVAEVHEMAMDGNVMRMRPVSALVVPAGKPVELKPGGYHVMLMELKGPLKTGDAVPLTLVFEGADKSRSTVTVQAPARTGPVAAPDAKDPHAGHGDHKH</sequence>
<dbReference type="OrthoDB" id="9796962at2"/>
<keyword evidence="4" id="KW-1185">Reference proteome</keyword>
<dbReference type="EMBL" id="PEOG01000079">
    <property type="protein sequence ID" value="PIM51106.1"/>
    <property type="molecule type" value="Genomic_DNA"/>
</dbReference>
<gene>
    <name evidence="3" type="ORF">CS062_21430</name>
</gene>
<accession>A0A2G9C3V8</accession>
<feature type="chain" id="PRO_5013856422" description="Copper chaperone PCu(A)C" evidence="2">
    <location>
        <begin position="24"/>
        <end position="163"/>
    </location>
</feature>
<dbReference type="Pfam" id="PF04314">
    <property type="entry name" value="PCuAC"/>
    <property type="match status" value="1"/>
</dbReference>
<protein>
    <recommendedName>
        <fullName evidence="5">Copper chaperone PCu(A)C</fullName>
    </recommendedName>
</protein>
<keyword evidence="2" id="KW-0732">Signal</keyword>
<dbReference type="Gene3D" id="2.60.40.1890">
    <property type="entry name" value="PCu(A)C copper chaperone"/>
    <property type="match status" value="1"/>
</dbReference>
<evidence type="ECO:0000256" key="2">
    <source>
        <dbReference type="SAM" id="SignalP"/>
    </source>
</evidence>
<dbReference type="Proteomes" id="UP000231501">
    <property type="component" value="Unassembled WGS sequence"/>
</dbReference>
<evidence type="ECO:0000313" key="4">
    <source>
        <dbReference type="Proteomes" id="UP000231501"/>
    </source>
</evidence>
<reference evidence="3 4" key="1">
    <citation type="submission" date="2017-11" db="EMBL/GenBank/DDBJ databases">
        <title>Draft genome sequence of Mitsuaria sp. HWN-4.</title>
        <authorList>
            <person name="Gundlapally S.R."/>
        </authorList>
    </citation>
    <scope>NUCLEOTIDE SEQUENCE [LARGE SCALE GENOMIC DNA]</scope>
    <source>
        <strain evidence="3 4">HWN-4</strain>
    </source>
</reference>
<dbReference type="RefSeq" id="WP_099863604.1">
    <property type="nucleotide sequence ID" value="NZ_PEOG01000079.1"/>
</dbReference>
<dbReference type="SUPFAM" id="SSF110087">
    <property type="entry name" value="DR1885-like metal-binding protein"/>
    <property type="match status" value="1"/>
</dbReference>
<organism evidence="3 4">
    <name type="scientific">Roseateles chitinivorans</name>
    <dbReference type="NCBI Taxonomy" id="2917965"/>
    <lineage>
        <taxon>Bacteria</taxon>
        <taxon>Pseudomonadati</taxon>
        <taxon>Pseudomonadota</taxon>
        <taxon>Betaproteobacteria</taxon>
        <taxon>Burkholderiales</taxon>
        <taxon>Sphaerotilaceae</taxon>
        <taxon>Roseateles</taxon>
    </lineage>
</organism>
<evidence type="ECO:0008006" key="5">
    <source>
        <dbReference type="Google" id="ProtNLM"/>
    </source>
</evidence>
<dbReference type="InterPro" id="IPR007410">
    <property type="entry name" value="LpqE-like"/>
</dbReference>
<feature type="region of interest" description="Disordered" evidence="1">
    <location>
        <begin position="132"/>
        <end position="163"/>
    </location>
</feature>
<dbReference type="PANTHER" id="PTHR36302">
    <property type="entry name" value="BLR7088 PROTEIN"/>
    <property type="match status" value="1"/>
</dbReference>
<proteinExistence type="predicted"/>